<dbReference type="Proteomes" id="UP000784294">
    <property type="component" value="Unassembled WGS sequence"/>
</dbReference>
<name>A0A448XRZ1_9PLAT</name>
<gene>
    <name evidence="1" type="ORF">PXEA_LOCUS36878</name>
</gene>
<evidence type="ECO:0000313" key="2">
    <source>
        <dbReference type="Proteomes" id="UP000784294"/>
    </source>
</evidence>
<dbReference type="AlphaFoldDB" id="A0A448XRZ1"/>
<dbReference type="EMBL" id="CAAALY010281381">
    <property type="protein sequence ID" value="VEL43438.1"/>
    <property type="molecule type" value="Genomic_DNA"/>
</dbReference>
<comment type="caution">
    <text evidence="1">The sequence shown here is derived from an EMBL/GenBank/DDBJ whole genome shotgun (WGS) entry which is preliminary data.</text>
</comment>
<sequence length="79" mass="8988">MLPTTTSVCTFVRGLSGFNRLSAQPVTYQRREDVCSNRGREELLPTRPDRVDVIAGSCWLEYTLAHRLGPKTTWEGGFW</sequence>
<organism evidence="1 2">
    <name type="scientific">Protopolystoma xenopodis</name>
    <dbReference type="NCBI Taxonomy" id="117903"/>
    <lineage>
        <taxon>Eukaryota</taxon>
        <taxon>Metazoa</taxon>
        <taxon>Spiralia</taxon>
        <taxon>Lophotrochozoa</taxon>
        <taxon>Platyhelminthes</taxon>
        <taxon>Monogenea</taxon>
        <taxon>Polyopisthocotylea</taxon>
        <taxon>Polystomatidea</taxon>
        <taxon>Polystomatidae</taxon>
        <taxon>Protopolystoma</taxon>
    </lineage>
</organism>
<keyword evidence="2" id="KW-1185">Reference proteome</keyword>
<accession>A0A448XRZ1</accession>
<reference evidence="1" key="1">
    <citation type="submission" date="2018-11" db="EMBL/GenBank/DDBJ databases">
        <authorList>
            <consortium name="Pathogen Informatics"/>
        </authorList>
    </citation>
    <scope>NUCLEOTIDE SEQUENCE</scope>
</reference>
<evidence type="ECO:0000313" key="1">
    <source>
        <dbReference type="EMBL" id="VEL43438.1"/>
    </source>
</evidence>
<proteinExistence type="predicted"/>
<protein>
    <submittedName>
        <fullName evidence="1">Uncharacterized protein</fullName>
    </submittedName>
</protein>